<reference evidence="1" key="1">
    <citation type="submission" date="2022-07" db="EMBL/GenBank/DDBJ databases">
        <title>Phylogenomic reconstructions and comparative analyses of Kickxellomycotina fungi.</title>
        <authorList>
            <person name="Reynolds N.K."/>
            <person name="Stajich J.E."/>
            <person name="Barry K."/>
            <person name="Grigoriev I.V."/>
            <person name="Crous P."/>
            <person name="Smith M.E."/>
        </authorList>
    </citation>
    <scope>NUCLEOTIDE SEQUENCE</scope>
    <source>
        <strain evidence="1">BCRC 34191</strain>
    </source>
</reference>
<accession>A0ACC1KIT4</accession>
<dbReference type="EMBL" id="JANBUK010000390">
    <property type="protein sequence ID" value="KAJ2790179.1"/>
    <property type="molecule type" value="Genomic_DNA"/>
</dbReference>
<sequence>MAQQQESSANKPTSANSRRPRARAVQTHSDDDDEIDILDARKWVERLKQKKPVTTKKPQRPARSEYTSAELTGLRVSHDINDLGGGEHVLTLQDKSIDELDDDGIELHS</sequence>
<dbReference type="Proteomes" id="UP001140066">
    <property type="component" value="Unassembled WGS sequence"/>
</dbReference>
<proteinExistence type="predicted"/>
<evidence type="ECO:0000313" key="2">
    <source>
        <dbReference type="Proteomes" id="UP001140066"/>
    </source>
</evidence>
<evidence type="ECO:0000313" key="1">
    <source>
        <dbReference type="EMBL" id="KAJ2790179.1"/>
    </source>
</evidence>
<gene>
    <name evidence="1" type="ORF">GGI18_001959</name>
</gene>
<comment type="caution">
    <text evidence="1">The sequence shown here is derived from an EMBL/GenBank/DDBJ whole genome shotgun (WGS) entry which is preliminary data.</text>
</comment>
<organism evidence="1 2">
    <name type="scientific">Coemansia linderi</name>
    <dbReference type="NCBI Taxonomy" id="2663919"/>
    <lineage>
        <taxon>Eukaryota</taxon>
        <taxon>Fungi</taxon>
        <taxon>Fungi incertae sedis</taxon>
        <taxon>Zoopagomycota</taxon>
        <taxon>Kickxellomycotina</taxon>
        <taxon>Kickxellomycetes</taxon>
        <taxon>Kickxellales</taxon>
        <taxon>Kickxellaceae</taxon>
        <taxon>Coemansia</taxon>
    </lineage>
</organism>
<name>A0ACC1KIT4_9FUNG</name>
<keyword evidence="2" id="KW-1185">Reference proteome</keyword>
<protein>
    <submittedName>
        <fullName evidence="1">Uncharacterized protein</fullName>
    </submittedName>
</protein>
<feature type="non-terminal residue" evidence="1">
    <location>
        <position position="109"/>
    </location>
</feature>